<dbReference type="EMBL" id="AFNU02000003">
    <property type="protein sequence ID" value="ERJ12825.1"/>
    <property type="molecule type" value="Genomic_DNA"/>
</dbReference>
<dbReference type="RefSeq" id="WP_008825763.1">
    <property type="nucleotide sequence ID" value="NZ_AFNU02000003.1"/>
</dbReference>
<comment type="caution">
    <text evidence="2">The sequence shown here is derived from an EMBL/GenBank/DDBJ whole genome shotgun (WGS) entry which is preliminary data.</text>
</comment>
<proteinExistence type="predicted"/>
<keyword evidence="1" id="KW-0175">Coiled coil</keyword>
<dbReference type="Proteomes" id="UP000005707">
    <property type="component" value="Unassembled WGS sequence"/>
</dbReference>
<keyword evidence="3" id="KW-1185">Reference proteome</keyword>
<evidence type="ECO:0000313" key="3">
    <source>
        <dbReference type="Proteomes" id="UP000005707"/>
    </source>
</evidence>
<reference evidence="2 3" key="2">
    <citation type="journal article" date="2013" name="PLoS ONE">
        <title>INDIGO - INtegrated Data Warehouse of MIcrobial GenOmes with Examples from the Red Sea Extremophiles.</title>
        <authorList>
            <person name="Alam I."/>
            <person name="Antunes A."/>
            <person name="Kamau A.A."/>
            <person name="Ba Alawi W."/>
            <person name="Kalkatawi M."/>
            <person name="Stingl U."/>
            <person name="Bajic V.B."/>
        </authorList>
    </citation>
    <scope>NUCLEOTIDE SEQUENCE [LARGE SCALE GENOMIC DNA]</scope>
    <source>
        <strain evidence="2 3">SSD-17B</strain>
    </source>
</reference>
<accession>F7PVK8</accession>
<feature type="coiled-coil region" evidence="1">
    <location>
        <begin position="34"/>
        <end position="133"/>
    </location>
</feature>
<sequence length="317" mass="37284">MTLNQLKERLINHYSQISKEDQLVNDFKNMILELKPVEIRAKQLEQKLITAETELEELKPKFRLLSLFNNDHGANKSREVLYNQKLKKLNDMNEELNKKKTLQDSLLKKIKHIESKLMEIQQLKNEYEPLVNEAIVNAAEHDYSDLNELKSMDKDIKQTLNEDKKYETILEFGYFLRKKLFSNRKKLLSAKTLIEYDYHIISVSSITAMNKANKANYSSNLSDIYKIVATFNELIQEYKLYLRVNIGGLSSLSDDMFDITRSDRQSVAQAYSNINSWNKSYKELETILNTFNKKREVLKEPLTKLFDKRHNIVVNCI</sequence>
<dbReference type="AlphaFoldDB" id="F7PVK8"/>
<organism evidence="2 3">
    <name type="scientific">Haloplasma contractile SSD-17B</name>
    <dbReference type="NCBI Taxonomy" id="1033810"/>
    <lineage>
        <taxon>Bacteria</taxon>
        <taxon>Bacillati</taxon>
        <taxon>Mycoplasmatota</taxon>
        <taxon>Mollicutes</taxon>
        <taxon>Haloplasmatales</taxon>
        <taxon>Haloplasmataceae</taxon>
        <taxon>Haloplasma</taxon>
    </lineage>
</organism>
<gene>
    <name evidence="2" type="ORF">HLPCO_001165</name>
</gene>
<protein>
    <submittedName>
        <fullName evidence="2">Uncharacterized protein</fullName>
    </submittedName>
</protein>
<evidence type="ECO:0000313" key="2">
    <source>
        <dbReference type="EMBL" id="ERJ12825.1"/>
    </source>
</evidence>
<evidence type="ECO:0000256" key="1">
    <source>
        <dbReference type="SAM" id="Coils"/>
    </source>
</evidence>
<name>F7PVK8_9MOLU</name>
<dbReference type="InParanoid" id="F7PVK8"/>
<reference evidence="2 3" key="1">
    <citation type="journal article" date="2011" name="J. Bacteriol.">
        <title>Genome sequence of Haloplasma contractile, an unusual contractile bacterium from a deep-sea anoxic brine lake.</title>
        <authorList>
            <person name="Antunes A."/>
            <person name="Alam I."/>
            <person name="El Dorry H."/>
            <person name="Siam R."/>
            <person name="Robertson A."/>
            <person name="Bajic V.B."/>
            <person name="Stingl U."/>
        </authorList>
    </citation>
    <scope>NUCLEOTIDE SEQUENCE [LARGE SCALE GENOMIC DNA]</scope>
    <source>
        <strain evidence="2 3">SSD-17B</strain>
    </source>
</reference>